<organism evidence="1">
    <name type="scientific">uncultured Rubrobacteraceae bacterium</name>
    <dbReference type="NCBI Taxonomy" id="349277"/>
    <lineage>
        <taxon>Bacteria</taxon>
        <taxon>Bacillati</taxon>
        <taxon>Actinomycetota</taxon>
        <taxon>Rubrobacteria</taxon>
        <taxon>Rubrobacterales</taxon>
        <taxon>Rubrobacteraceae</taxon>
        <taxon>environmental samples</taxon>
    </lineage>
</organism>
<protein>
    <submittedName>
        <fullName evidence="1">Uncharacterized protein</fullName>
    </submittedName>
</protein>
<proteinExistence type="predicted"/>
<sequence length="120" mass="13626">MRDVRRRRFFNFEELFLTPDGLEDELGAGQRGRKEDAKTGFRRRRIRPATPCSITDCGNSRDGEAVRAQIDACPLLVVGTVFVPEEGVPGICASRWHEYVAYATRVLHRRAGERGRTVHL</sequence>
<name>A0A6J4R775_9ACTN</name>
<reference evidence="1" key="1">
    <citation type="submission" date="2020-02" db="EMBL/GenBank/DDBJ databases">
        <authorList>
            <person name="Meier V. D."/>
        </authorList>
    </citation>
    <scope>NUCLEOTIDE SEQUENCE</scope>
    <source>
        <strain evidence="1">AVDCRST_MAG25</strain>
    </source>
</reference>
<evidence type="ECO:0000313" key="1">
    <source>
        <dbReference type="EMBL" id="CAA9457633.1"/>
    </source>
</evidence>
<gene>
    <name evidence="1" type="ORF">AVDCRST_MAG25-338</name>
</gene>
<dbReference type="AlphaFoldDB" id="A0A6J4R775"/>
<dbReference type="EMBL" id="CADCVI010000025">
    <property type="protein sequence ID" value="CAA9457633.1"/>
    <property type="molecule type" value="Genomic_DNA"/>
</dbReference>
<accession>A0A6J4R775</accession>